<evidence type="ECO:0000313" key="2">
    <source>
        <dbReference type="Proteomes" id="UP001165101"/>
    </source>
</evidence>
<keyword evidence="2" id="KW-1185">Reference proteome</keyword>
<protein>
    <submittedName>
        <fullName evidence="1">Unnamed protein product</fullName>
    </submittedName>
</protein>
<reference evidence="1" key="1">
    <citation type="submission" date="2023-04" db="EMBL/GenBank/DDBJ databases">
        <title>Candida boidinii NBRC 1967.</title>
        <authorList>
            <person name="Ichikawa N."/>
            <person name="Sato H."/>
            <person name="Tonouchi N."/>
        </authorList>
    </citation>
    <scope>NUCLEOTIDE SEQUENCE</scope>
    <source>
        <strain evidence="1">NBRC 1967</strain>
    </source>
</reference>
<comment type="caution">
    <text evidence="1">The sequence shown here is derived from an EMBL/GenBank/DDBJ whole genome shotgun (WGS) entry which is preliminary data.</text>
</comment>
<proteinExistence type="predicted"/>
<sequence>MPSPNHITVPEDDGINQLKQSDSMMKEINEIGLNIKDLDINMNISSDNVANPYIPHSNNKVNINGNKVSQLPANQDITREDLSLNEFDHEEEEEDIDDGISLEIGSIKPNAESTTAFNTTSLDGPDDEEDEDDDLDEDDQFLFLQKLTRDTFQHNLFKMYPELRKKNYINNNDIKDNSIIDQEVTTDLRIKYINQLKIQEEIDNNKFDACLFLYENYKYWSLNDLITSFNKLLDEIDNELITLVNNDYSDFIKLV</sequence>
<gene>
    <name evidence="1" type="ORF">Cboi01_000262500</name>
</gene>
<dbReference type="Proteomes" id="UP001165101">
    <property type="component" value="Unassembled WGS sequence"/>
</dbReference>
<accession>A0ACB5TNN8</accession>
<dbReference type="EMBL" id="BSXV01001230">
    <property type="protein sequence ID" value="GME92184.1"/>
    <property type="molecule type" value="Genomic_DNA"/>
</dbReference>
<evidence type="ECO:0000313" key="1">
    <source>
        <dbReference type="EMBL" id="GME92184.1"/>
    </source>
</evidence>
<organism evidence="1 2">
    <name type="scientific">Candida boidinii</name>
    <name type="common">Yeast</name>
    <dbReference type="NCBI Taxonomy" id="5477"/>
    <lineage>
        <taxon>Eukaryota</taxon>
        <taxon>Fungi</taxon>
        <taxon>Dikarya</taxon>
        <taxon>Ascomycota</taxon>
        <taxon>Saccharomycotina</taxon>
        <taxon>Pichiomycetes</taxon>
        <taxon>Pichiales</taxon>
        <taxon>Pichiaceae</taxon>
        <taxon>Ogataea</taxon>
        <taxon>Ogataea/Candida clade</taxon>
    </lineage>
</organism>
<name>A0ACB5TNN8_CANBO</name>